<feature type="transmembrane region" description="Helical" evidence="3">
    <location>
        <begin position="69"/>
        <end position="86"/>
    </location>
</feature>
<evidence type="ECO:0000313" key="6">
    <source>
        <dbReference type="RefSeq" id="XP_022956096.1"/>
    </source>
</evidence>
<dbReference type="SUPFAM" id="SSF53756">
    <property type="entry name" value="UDP-Glycosyltransferase/glycogen phosphorylase"/>
    <property type="match status" value="1"/>
</dbReference>
<dbReference type="Pfam" id="PF00534">
    <property type="entry name" value="Glycos_transf_1"/>
    <property type="match status" value="1"/>
</dbReference>
<organism evidence="5 6">
    <name type="scientific">Cucurbita moschata</name>
    <name type="common">Winter crookneck squash</name>
    <name type="synonym">Cucurbita pepo var. moschata</name>
    <dbReference type="NCBI Taxonomy" id="3662"/>
    <lineage>
        <taxon>Eukaryota</taxon>
        <taxon>Viridiplantae</taxon>
        <taxon>Streptophyta</taxon>
        <taxon>Embryophyta</taxon>
        <taxon>Tracheophyta</taxon>
        <taxon>Spermatophyta</taxon>
        <taxon>Magnoliopsida</taxon>
        <taxon>eudicotyledons</taxon>
        <taxon>Gunneridae</taxon>
        <taxon>Pentapetalae</taxon>
        <taxon>rosids</taxon>
        <taxon>fabids</taxon>
        <taxon>Cucurbitales</taxon>
        <taxon>Cucurbitaceae</taxon>
        <taxon>Cucurbiteae</taxon>
        <taxon>Cucurbita</taxon>
    </lineage>
</organism>
<dbReference type="KEGG" id="cmos:111457893"/>
<feature type="region of interest" description="Disordered" evidence="2">
    <location>
        <begin position="155"/>
        <end position="181"/>
    </location>
</feature>
<name>A0A6J1GVM6_CUCMO</name>
<protein>
    <submittedName>
        <fullName evidence="6">Uncharacterized protein LOC111457893</fullName>
    </submittedName>
</protein>
<dbReference type="RefSeq" id="XP_022956096.1">
    <property type="nucleotide sequence ID" value="XM_023100328.1"/>
</dbReference>
<keyword evidence="1" id="KW-0328">Glycosyltransferase</keyword>
<dbReference type="AlphaFoldDB" id="A0A6J1GVM6"/>
<dbReference type="PANTHER" id="PTHR47778">
    <property type="entry name" value="BNAA05G14870D PROTEIN"/>
    <property type="match status" value="1"/>
</dbReference>
<keyword evidence="3" id="KW-0812">Transmembrane</keyword>
<reference evidence="6" key="1">
    <citation type="submission" date="2025-08" db="UniProtKB">
        <authorList>
            <consortium name="RefSeq"/>
        </authorList>
    </citation>
    <scope>IDENTIFICATION</scope>
    <source>
        <tissue evidence="6">Young leaves</tissue>
    </source>
</reference>
<dbReference type="Proteomes" id="UP000504609">
    <property type="component" value="Unplaced"/>
</dbReference>
<feature type="domain" description="Glycosyl transferase family 1" evidence="4">
    <location>
        <begin position="588"/>
        <end position="699"/>
    </location>
</feature>
<proteinExistence type="predicted"/>
<dbReference type="InterPro" id="IPR041693">
    <property type="entry name" value="Glyco_trans_4_5"/>
</dbReference>
<dbReference type="Pfam" id="PF16994">
    <property type="entry name" value="Glyco_trans_4_5"/>
    <property type="match status" value="1"/>
</dbReference>
<keyword evidence="3" id="KW-0472">Membrane</keyword>
<evidence type="ECO:0000259" key="4">
    <source>
        <dbReference type="Pfam" id="PF00534"/>
    </source>
</evidence>
<dbReference type="Gene3D" id="3.40.50.2000">
    <property type="entry name" value="Glycogen Phosphorylase B"/>
    <property type="match status" value="1"/>
</dbReference>
<dbReference type="GeneID" id="111457893"/>
<feature type="compositionally biased region" description="Basic residues" evidence="2">
    <location>
        <begin position="160"/>
        <end position="180"/>
    </location>
</feature>
<keyword evidence="3" id="KW-1133">Transmembrane helix</keyword>
<feature type="region of interest" description="Disordered" evidence="2">
    <location>
        <begin position="1"/>
        <end position="56"/>
    </location>
</feature>
<keyword evidence="1" id="KW-0808">Transferase</keyword>
<sequence length="725" mass="80993">MEGNNRGDFLGNVVKPSSLRPSGSFKPALSGKTTPRGSPSFRRLHSSRTPRREARSTGYGLHWIRNNKVLFWLLLITLWAYLGFYVQSRWAHGENKDEFLGFGSQQSNQMLDSEQNKSRNLISTNNHLVVENRSGENNGSDGGVVNVVLAKKGNGVSASKKTKPRKRNKKSKRGKARTRGKIPAEVTNHDIEDQEPEIPLKNSSYGMLVGPFGSTEDRILEWSPAKRSGTCDRKGDFARLVWSRRFVLIFHELSMTGAPISMMELATELLSCGASVSAVALSKKGGLMSELSRRRIKVLDDKADLSFKTAMKSDLVIAGSAVCASWIDGYIEHFPAGASQVAWWIMENRREYFNRSKIVLDRVKMLIFISESQSKQWLNWCQEENIKLRSQPAIVPLSVNDELAFVAGISCSLNTESSSPEKMLEKKQLLRNAVRKEMGVADNDVVVMTLSSINPGKGHFLLLESSNLLIDQGLKGDDSMIRNPDNSSPSRPKLVRRRYLRALLQKLNDNGLSLKESPILNEMLISLNESRENSIQKLYLHGPVYDMASVPGRRLLVDSGERTEMPFKLIIGSVGSKSNKVVYVKRLLRFLSQHSNLSQSVLWTPATTRVASLYSAADIYVINSQGLGETFGRVTIEAMAFGLPVLGTDAGGTKEIVEHNVTGLLHPLGRAGTRVLAQNLQFLLKNPQIREQMGAEGRKKVKKMYLKRHMYKKFVEVIVKCMRTK</sequence>
<evidence type="ECO:0000256" key="1">
    <source>
        <dbReference type="ARBA" id="ARBA00022676"/>
    </source>
</evidence>
<evidence type="ECO:0000256" key="2">
    <source>
        <dbReference type="SAM" id="MobiDB-lite"/>
    </source>
</evidence>
<dbReference type="GO" id="GO:0016757">
    <property type="term" value="F:glycosyltransferase activity"/>
    <property type="evidence" value="ECO:0007669"/>
    <property type="project" value="UniProtKB-KW"/>
</dbReference>
<dbReference type="InterPro" id="IPR001296">
    <property type="entry name" value="Glyco_trans_1"/>
</dbReference>
<gene>
    <name evidence="6" type="primary">LOC111457893</name>
</gene>
<evidence type="ECO:0000313" key="5">
    <source>
        <dbReference type="Proteomes" id="UP000504609"/>
    </source>
</evidence>
<keyword evidence="5" id="KW-1185">Reference proteome</keyword>
<dbReference type="PANTHER" id="PTHR47778:SF2">
    <property type="entry name" value="GLYCOSYL TRANSFERASE FAMILY 1 DOMAIN-CONTAINING PROTEIN"/>
    <property type="match status" value="1"/>
</dbReference>
<evidence type="ECO:0000256" key="3">
    <source>
        <dbReference type="SAM" id="Phobius"/>
    </source>
</evidence>
<dbReference type="CDD" id="cd03801">
    <property type="entry name" value="GT4_PimA-like"/>
    <property type="match status" value="1"/>
</dbReference>
<accession>A0A6J1GVM6</accession>